<dbReference type="AlphaFoldDB" id="A0A1L3GG44"/>
<dbReference type="InterPro" id="IPR000835">
    <property type="entry name" value="HTH_MarR-typ"/>
</dbReference>
<keyword evidence="6" id="KW-1185">Reference proteome</keyword>
<dbReference type="InterPro" id="IPR036388">
    <property type="entry name" value="WH-like_DNA-bd_sf"/>
</dbReference>
<evidence type="ECO:0000256" key="3">
    <source>
        <dbReference type="ARBA" id="ARBA00023163"/>
    </source>
</evidence>
<dbReference type="InterPro" id="IPR036390">
    <property type="entry name" value="WH_DNA-bd_sf"/>
</dbReference>
<dbReference type="OrthoDB" id="5419426at2"/>
<accession>A0A1L3GG44</accession>
<dbReference type="PANTHER" id="PTHR42756:SF1">
    <property type="entry name" value="TRANSCRIPTIONAL REPRESSOR OF EMRAB OPERON"/>
    <property type="match status" value="1"/>
</dbReference>
<proteinExistence type="predicted"/>
<dbReference type="PRINTS" id="PR00598">
    <property type="entry name" value="HTHMARR"/>
</dbReference>
<dbReference type="STRING" id="29542.A6070_01310"/>
<dbReference type="SMART" id="SM00347">
    <property type="entry name" value="HTH_MARR"/>
    <property type="match status" value="1"/>
</dbReference>
<dbReference type="GO" id="GO:0003700">
    <property type="term" value="F:DNA-binding transcription factor activity"/>
    <property type="evidence" value="ECO:0007669"/>
    <property type="project" value="InterPro"/>
</dbReference>
<dbReference type="PANTHER" id="PTHR42756">
    <property type="entry name" value="TRANSCRIPTIONAL REGULATOR, MARR"/>
    <property type="match status" value="1"/>
</dbReference>
<gene>
    <name evidence="5" type="ORF">A7E75_07350</name>
</gene>
<dbReference type="SUPFAM" id="SSF46785">
    <property type="entry name" value="Winged helix' DNA-binding domain"/>
    <property type="match status" value="1"/>
</dbReference>
<evidence type="ECO:0000256" key="2">
    <source>
        <dbReference type="ARBA" id="ARBA00023125"/>
    </source>
</evidence>
<dbReference type="RefSeq" id="WP_072286707.1">
    <property type="nucleotide sequence ID" value="NZ_CP015455.1"/>
</dbReference>
<keyword evidence="3" id="KW-0804">Transcription</keyword>
<reference evidence="5 6" key="1">
    <citation type="journal article" date="2017" name="Genome Announc.">
        <title>Complete Genome Sequences of Two Acetylene-Fermenting Pelobacter acetylenicus Strains.</title>
        <authorList>
            <person name="Sutton J.M."/>
            <person name="Baesman S.M."/>
            <person name="Fierst J.L."/>
            <person name="Poret-Peterson A.T."/>
            <person name="Oremland R.S."/>
            <person name="Dunlap D.S."/>
            <person name="Akob D.M."/>
        </authorList>
    </citation>
    <scope>NUCLEOTIDE SEQUENCE [LARGE SCALE GENOMIC DNA]</scope>
    <source>
        <strain evidence="5 6">DSM 3247</strain>
    </source>
</reference>
<dbReference type="KEGG" id="pace:A6070_01310"/>
<sequence>MNHQNRIMEIFEVVSRALVNAKVQKLRKIGAREINLTQFQYINAINHSDDLTCSGLAKTLGLSKPAVTGIVNKLIEQGYVTKTRSASDRRVYFIQLTRTGEQVANAYEEACREYIRGMARALTETELDQLVLLMEKALH</sequence>
<evidence type="ECO:0000313" key="5">
    <source>
        <dbReference type="EMBL" id="APG24860.1"/>
    </source>
</evidence>
<dbReference type="GO" id="GO:0003677">
    <property type="term" value="F:DNA binding"/>
    <property type="evidence" value="ECO:0007669"/>
    <property type="project" value="UniProtKB-KW"/>
</dbReference>
<dbReference type="Gene3D" id="1.10.10.10">
    <property type="entry name" value="Winged helix-like DNA-binding domain superfamily/Winged helix DNA-binding domain"/>
    <property type="match status" value="1"/>
</dbReference>
<organism evidence="5 6">
    <name type="scientific">Syntrophotalea acetylenica</name>
    <name type="common">Pelobacter acetylenicus</name>
    <dbReference type="NCBI Taxonomy" id="29542"/>
    <lineage>
        <taxon>Bacteria</taxon>
        <taxon>Pseudomonadati</taxon>
        <taxon>Thermodesulfobacteriota</taxon>
        <taxon>Desulfuromonadia</taxon>
        <taxon>Desulfuromonadales</taxon>
        <taxon>Syntrophotaleaceae</taxon>
        <taxon>Syntrophotalea</taxon>
    </lineage>
</organism>
<dbReference type="PROSITE" id="PS01117">
    <property type="entry name" value="HTH_MARR_1"/>
    <property type="match status" value="1"/>
</dbReference>
<keyword evidence="1" id="KW-0805">Transcription regulation</keyword>
<name>A0A1L3GG44_SYNAC</name>
<dbReference type="Proteomes" id="UP000182264">
    <property type="component" value="Chromosome"/>
</dbReference>
<feature type="domain" description="HTH marR-type" evidence="4">
    <location>
        <begin position="4"/>
        <end position="139"/>
    </location>
</feature>
<evidence type="ECO:0000313" key="6">
    <source>
        <dbReference type="Proteomes" id="UP000182264"/>
    </source>
</evidence>
<dbReference type="PROSITE" id="PS50995">
    <property type="entry name" value="HTH_MARR_2"/>
    <property type="match status" value="1"/>
</dbReference>
<evidence type="ECO:0000259" key="4">
    <source>
        <dbReference type="PROSITE" id="PS50995"/>
    </source>
</evidence>
<dbReference type="EMBL" id="CP015518">
    <property type="protein sequence ID" value="APG24860.1"/>
    <property type="molecule type" value="Genomic_DNA"/>
</dbReference>
<evidence type="ECO:0000256" key="1">
    <source>
        <dbReference type="ARBA" id="ARBA00023015"/>
    </source>
</evidence>
<keyword evidence="2" id="KW-0238">DNA-binding</keyword>
<dbReference type="Pfam" id="PF12802">
    <property type="entry name" value="MarR_2"/>
    <property type="match status" value="1"/>
</dbReference>
<protein>
    <recommendedName>
        <fullName evidence="4">HTH marR-type domain-containing protein</fullName>
    </recommendedName>
</protein>
<dbReference type="InterPro" id="IPR023187">
    <property type="entry name" value="Tscrpt_reg_MarR-type_CS"/>
</dbReference>